<dbReference type="InterPro" id="IPR050317">
    <property type="entry name" value="Plant_Fungal_Acyltransferase"/>
</dbReference>
<reference evidence="5" key="2">
    <citation type="submission" date="2020-10" db="EMBL/GenBank/DDBJ databases">
        <authorList>
            <person name="Cooper E.A."/>
            <person name="Brenton Z.W."/>
            <person name="Flinn B.S."/>
            <person name="Jenkins J."/>
            <person name="Shu S."/>
            <person name="Flowers D."/>
            <person name="Luo F."/>
            <person name="Wang Y."/>
            <person name="Xia P."/>
            <person name="Barry K."/>
            <person name="Daum C."/>
            <person name="Lipzen A."/>
            <person name="Yoshinaga Y."/>
            <person name="Schmutz J."/>
            <person name="Saski C."/>
            <person name="Vermerris W."/>
            <person name="Kresovich S."/>
        </authorList>
    </citation>
    <scope>NUCLEOTIDE SEQUENCE</scope>
</reference>
<dbReference type="GO" id="GO:0016747">
    <property type="term" value="F:acyltransferase activity, transferring groups other than amino-acyl groups"/>
    <property type="evidence" value="ECO:0007669"/>
    <property type="project" value="UniProtKB-ARBA"/>
</dbReference>
<dbReference type="EMBL" id="CM027689">
    <property type="protein sequence ID" value="KAG0513717.1"/>
    <property type="molecule type" value="Genomic_DNA"/>
</dbReference>
<evidence type="ECO:0000313" key="6">
    <source>
        <dbReference type="Proteomes" id="UP000807115"/>
    </source>
</evidence>
<keyword evidence="3" id="KW-0012">Acyltransferase</keyword>
<proteinExistence type="inferred from homology"/>
<dbReference type="PANTHER" id="PTHR31642:SF13">
    <property type="entry name" value="AGMATINE HYDROXYCINNAMOYLTRANSFERASE 1"/>
    <property type="match status" value="1"/>
</dbReference>
<comment type="caution">
    <text evidence="5">The sequence shown here is derived from an EMBL/GenBank/DDBJ whole genome shotgun (WGS) entry which is preliminary data.</text>
</comment>
<accession>A0A921U033</accession>
<evidence type="ECO:0000256" key="1">
    <source>
        <dbReference type="ARBA" id="ARBA00009861"/>
    </source>
</evidence>
<dbReference type="Pfam" id="PF02458">
    <property type="entry name" value="Transferase"/>
    <property type="match status" value="1"/>
</dbReference>
<evidence type="ECO:0000256" key="4">
    <source>
        <dbReference type="SAM" id="MobiDB-lite"/>
    </source>
</evidence>
<keyword evidence="2" id="KW-0808">Transferase</keyword>
<dbReference type="Gene3D" id="3.30.559.10">
    <property type="entry name" value="Chloramphenicol acetyltransferase-like domain"/>
    <property type="match status" value="2"/>
</dbReference>
<sequence>MADVPLDSVMPLQPATPETLSLHPSGDGEDNAAVDVDGVLMLVQVTRFTCGSFVVGWALPRSILRISCPTASPSATRGAAVDPMPVHDCVSLFVPRDPPCVEFENRGAEYKESRSNVDDNKVVMHRVNFSREFVAELKKRASAGTPRQWRPYSALQCVAAHLWRCVIKVDGCTGTELHISVNGSARMHHPRVPEGYTGNVVLWARPTTTVGDMETPPGLRGVVEVVSKAVPTMDDAYFRSFIDFASSRVVEEEGLMPTLEVDPLETMLSPNASRWKPCWGSRSRTSTLFCGPPFFFMPNYPPVEDGIFIVSSFSGDGNIDAYVPLFNQAMDIFKNCCHSLSAADTRL</sequence>
<comment type="similarity">
    <text evidence="1">Belongs to the plant acyltransferase family.</text>
</comment>
<dbReference type="AlphaFoldDB" id="A0A921U033"/>
<dbReference type="PANTHER" id="PTHR31642">
    <property type="entry name" value="TRICHOTHECENE 3-O-ACETYLTRANSFERASE"/>
    <property type="match status" value="1"/>
</dbReference>
<evidence type="ECO:0000256" key="3">
    <source>
        <dbReference type="ARBA" id="ARBA00023315"/>
    </source>
</evidence>
<organism evidence="5 6">
    <name type="scientific">Sorghum bicolor</name>
    <name type="common">Sorghum</name>
    <name type="synonym">Sorghum vulgare</name>
    <dbReference type="NCBI Taxonomy" id="4558"/>
    <lineage>
        <taxon>Eukaryota</taxon>
        <taxon>Viridiplantae</taxon>
        <taxon>Streptophyta</taxon>
        <taxon>Embryophyta</taxon>
        <taxon>Tracheophyta</taxon>
        <taxon>Spermatophyta</taxon>
        <taxon>Magnoliopsida</taxon>
        <taxon>Liliopsida</taxon>
        <taxon>Poales</taxon>
        <taxon>Poaceae</taxon>
        <taxon>PACMAD clade</taxon>
        <taxon>Panicoideae</taxon>
        <taxon>Andropogonodae</taxon>
        <taxon>Andropogoneae</taxon>
        <taxon>Sorghinae</taxon>
        <taxon>Sorghum</taxon>
    </lineage>
</organism>
<dbReference type="Gramene" id="EER88164">
    <property type="protein sequence ID" value="EER88164"/>
    <property type="gene ID" value="SORBI_3010G103100"/>
</dbReference>
<reference evidence="5" key="1">
    <citation type="journal article" date="2019" name="BMC Genomics">
        <title>A new reference genome for Sorghum bicolor reveals high levels of sequence similarity between sweet and grain genotypes: implications for the genetics of sugar metabolism.</title>
        <authorList>
            <person name="Cooper E.A."/>
            <person name="Brenton Z.W."/>
            <person name="Flinn B.S."/>
            <person name="Jenkins J."/>
            <person name="Shu S."/>
            <person name="Flowers D."/>
            <person name="Luo F."/>
            <person name="Wang Y."/>
            <person name="Xia P."/>
            <person name="Barry K."/>
            <person name="Daum C."/>
            <person name="Lipzen A."/>
            <person name="Yoshinaga Y."/>
            <person name="Schmutz J."/>
            <person name="Saski C."/>
            <person name="Vermerris W."/>
            <person name="Kresovich S."/>
        </authorList>
    </citation>
    <scope>NUCLEOTIDE SEQUENCE</scope>
</reference>
<evidence type="ECO:0000313" key="5">
    <source>
        <dbReference type="EMBL" id="KAG0513717.1"/>
    </source>
</evidence>
<dbReference type="OMA" id="NGSARMH"/>
<protein>
    <submittedName>
        <fullName evidence="5">Uncharacterized protein</fullName>
    </submittedName>
</protein>
<feature type="region of interest" description="Disordered" evidence="4">
    <location>
        <begin position="1"/>
        <end position="28"/>
    </location>
</feature>
<evidence type="ECO:0000256" key="2">
    <source>
        <dbReference type="ARBA" id="ARBA00022679"/>
    </source>
</evidence>
<gene>
    <name evidence="5" type="ORF">BDA96_10G126300</name>
</gene>
<dbReference type="InterPro" id="IPR023213">
    <property type="entry name" value="CAT-like_dom_sf"/>
</dbReference>
<name>A0A921U033_SORBI</name>
<dbReference type="Proteomes" id="UP000807115">
    <property type="component" value="Chromosome 10"/>
</dbReference>